<evidence type="ECO:0000313" key="6">
    <source>
        <dbReference type="Proteomes" id="UP000077280"/>
    </source>
</evidence>
<comment type="caution">
    <text evidence="4">The sequence shown here is derived from an EMBL/GenBank/DDBJ whole genome shotgun (WGS) entry which is preliminary data.</text>
</comment>
<dbReference type="EMBL" id="LXND01000051">
    <property type="protein sequence ID" value="OAD63935.1"/>
    <property type="molecule type" value="Genomic_DNA"/>
</dbReference>
<dbReference type="AlphaFoldDB" id="A0A176TIZ3"/>
<keyword evidence="2" id="KW-0326">Glycosidase</keyword>
<dbReference type="GeneID" id="93382193"/>
<dbReference type="EMBL" id="WERX01000007">
    <property type="protein sequence ID" value="MDV7693911.1"/>
    <property type="molecule type" value="Genomic_DNA"/>
</dbReference>
<proteinExistence type="predicted"/>
<evidence type="ECO:0000256" key="1">
    <source>
        <dbReference type="ARBA" id="ARBA00022801"/>
    </source>
</evidence>
<evidence type="ECO:0000256" key="2">
    <source>
        <dbReference type="ARBA" id="ARBA00023295"/>
    </source>
</evidence>
<dbReference type="Pfam" id="PF01156">
    <property type="entry name" value="IU_nuc_hydro"/>
    <property type="match status" value="1"/>
</dbReference>
<dbReference type="Gene3D" id="3.90.245.10">
    <property type="entry name" value="Ribonucleoside hydrolase-like"/>
    <property type="match status" value="1"/>
</dbReference>
<dbReference type="OrthoDB" id="9797882at2"/>
<feature type="domain" description="Inosine/uridine-preferring nucleoside hydrolase" evidence="3">
    <location>
        <begin position="5"/>
        <end position="292"/>
    </location>
</feature>
<evidence type="ECO:0000259" key="3">
    <source>
        <dbReference type="Pfam" id="PF01156"/>
    </source>
</evidence>
<dbReference type="GO" id="GO:0006152">
    <property type="term" value="P:purine nucleoside catabolic process"/>
    <property type="evidence" value="ECO:0007669"/>
    <property type="project" value="TreeGrafter"/>
</dbReference>
<gene>
    <name evidence="4" type="primary">rihC</name>
    <name evidence="5" type="ORF">A7K95_07140</name>
    <name evidence="4" type="ORF">GA842_03245</name>
</gene>
<evidence type="ECO:0000313" key="4">
    <source>
        <dbReference type="EMBL" id="MDV7693911.1"/>
    </source>
</evidence>
<evidence type="ECO:0000313" key="7">
    <source>
        <dbReference type="Proteomes" id="UP001275867"/>
    </source>
</evidence>
<accession>A0A176TIZ3</accession>
<dbReference type="CDD" id="cd02651">
    <property type="entry name" value="nuc_hydro_IU_UC_XIUA"/>
    <property type="match status" value="1"/>
</dbReference>
<dbReference type="RefSeq" id="WP_057784902.1">
    <property type="nucleotide sequence ID" value="NZ_BJWE01000049.1"/>
</dbReference>
<dbReference type="Proteomes" id="UP000077280">
    <property type="component" value="Unassembled WGS sequence"/>
</dbReference>
<protein>
    <submittedName>
        <fullName evidence="4">Ribonucleoside hydrolase RihC</fullName>
    </submittedName>
</protein>
<dbReference type="InterPro" id="IPR001910">
    <property type="entry name" value="Inosine/uridine_hydrolase_dom"/>
</dbReference>
<dbReference type="GO" id="GO:0005829">
    <property type="term" value="C:cytosol"/>
    <property type="evidence" value="ECO:0007669"/>
    <property type="project" value="TreeGrafter"/>
</dbReference>
<dbReference type="SUPFAM" id="SSF53590">
    <property type="entry name" value="Nucleoside hydrolase"/>
    <property type="match status" value="1"/>
</dbReference>
<dbReference type="GO" id="GO:0008477">
    <property type="term" value="F:purine nucleosidase activity"/>
    <property type="evidence" value="ECO:0007669"/>
    <property type="project" value="TreeGrafter"/>
</dbReference>
<reference evidence="5 6" key="1">
    <citation type="submission" date="2016-05" db="EMBL/GenBank/DDBJ databases">
        <title>Draft genome sequence of Pediococcus parvulus 2.6, a probiotic beta-glucan producer strain.</title>
        <authorList>
            <person name="Mohedano M.L."/>
            <person name="Perez-Ramos A."/>
            <person name="Duenas M.T."/>
            <person name="Lamontanara A."/>
            <person name="Orru L."/>
            <person name="Spano G."/>
            <person name="Capozzi V."/>
            <person name="Lopez P."/>
        </authorList>
    </citation>
    <scope>NUCLEOTIDE SEQUENCE [LARGE SCALE GENOMIC DNA]</scope>
    <source>
        <strain evidence="5 6">2.6</strain>
    </source>
</reference>
<name>A0A176TIZ3_9LACO</name>
<sequence>MTTRIIMDCDPGIDDAAAISVALNNPEFDVRLITTVAGNVTVDKTTRNALKLVHFFDKKVPVASGAEQPLIKPFEDAARIHGESGMPGYDFDEFVGETVKHSAMEALYLTIMRSSKPVTIVPTGAYTNIALLLAVHPEVKSRITRIVAMGGALGRGNMTSAAEFNVYTDPDAARIMYNSGIPIVMIGLDVTMKALLTPKTLETVSTLGEAGNMLASIFKHYYEGHEGGIPMHDVNTICYLLHPEYYQTVNYWIDIQTSGPAIGETVADIRGAYHNGQTNAEVAVGIDTDDFNRWFIEEVRAMKVD</sequence>
<dbReference type="InterPro" id="IPR036452">
    <property type="entry name" value="Ribo_hydro-like"/>
</dbReference>
<evidence type="ECO:0000313" key="5">
    <source>
        <dbReference type="EMBL" id="OAD63935.1"/>
    </source>
</evidence>
<dbReference type="PANTHER" id="PTHR12304:SF15">
    <property type="entry name" value="NON-SPECIFIC RIBONUCLEOSIDE HYDROLASE RIHC"/>
    <property type="match status" value="1"/>
</dbReference>
<keyword evidence="1 4" id="KW-0378">Hydrolase</keyword>
<dbReference type="Proteomes" id="UP001275867">
    <property type="component" value="Unassembled WGS sequence"/>
</dbReference>
<reference evidence="4" key="2">
    <citation type="submission" date="2019-10" db="EMBL/GenBank/DDBJ databases">
        <title>Malate fermentation in French cider.</title>
        <authorList>
            <person name="Cousin F.J."/>
            <person name="Medina Fernandez S."/>
            <person name="Misery B."/>
            <person name="Laplace J.-M."/>
            <person name="Cretenet M."/>
        </authorList>
    </citation>
    <scope>NUCLEOTIDE SEQUENCE</scope>
    <source>
        <strain evidence="4">UCMA15901</strain>
    </source>
</reference>
<dbReference type="InterPro" id="IPR023186">
    <property type="entry name" value="IUNH"/>
</dbReference>
<keyword evidence="6" id="KW-1185">Reference proteome</keyword>
<dbReference type="PANTHER" id="PTHR12304">
    <property type="entry name" value="INOSINE-URIDINE PREFERRING NUCLEOSIDE HYDROLASE"/>
    <property type="match status" value="1"/>
</dbReference>
<dbReference type="NCBIfam" id="NF008036">
    <property type="entry name" value="PRK10768.1"/>
    <property type="match status" value="1"/>
</dbReference>
<organism evidence="4 7">
    <name type="scientific">Pediococcus parvulus</name>
    <dbReference type="NCBI Taxonomy" id="54062"/>
    <lineage>
        <taxon>Bacteria</taxon>
        <taxon>Bacillati</taxon>
        <taxon>Bacillota</taxon>
        <taxon>Bacilli</taxon>
        <taxon>Lactobacillales</taxon>
        <taxon>Lactobacillaceae</taxon>
        <taxon>Pediococcus</taxon>
    </lineage>
</organism>